<gene>
    <name evidence="1" type="ORF">KL86DYS2_12111</name>
</gene>
<proteinExistence type="predicted"/>
<dbReference type="AlphaFoldDB" id="A0A212JQN7"/>
<dbReference type="EMBL" id="FLUL01000001">
    <property type="protein sequence ID" value="SBW01759.1"/>
    <property type="molecule type" value="Genomic_DNA"/>
</dbReference>
<name>A0A212JQN7_9BACT</name>
<accession>A0A212JQN7</accession>
<protein>
    <submittedName>
        <fullName evidence="1">Uncharacterized protein</fullName>
    </submittedName>
</protein>
<organism evidence="1">
    <name type="scientific">uncultured Dysgonomonas sp</name>
    <dbReference type="NCBI Taxonomy" id="206096"/>
    <lineage>
        <taxon>Bacteria</taxon>
        <taxon>Pseudomonadati</taxon>
        <taxon>Bacteroidota</taxon>
        <taxon>Bacteroidia</taxon>
        <taxon>Bacteroidales</taxon>
        <taxon>Dysgonomonadaceae</taxon>
        <taxon>Dysgonomonas</taxon>
        <taxon>environmental samples</taxon>
    </lineage>
</organism>
<sequence length="61" mass="7390">MILIGINMFHNTLSYAKYYQYLSFTKPINITKDEKNHFQFSINDISSFYLRRMQFGRQAFP</sequence>
<evidence type="ECO:0000313" key="1">
    <source>
        <dbReference type="EMBL" id="SBW01759.1"/>
    </source>
</evidence>
<reference evidence="1" key="1">
    <citation type="submission" date="2016-04" db="EMBL/GenBank/DDBJ databases">
        <authorList>
            <person name="Evans L.H."/>
            <person name="Alamgir A."/>
            <person name="Owens N."/>
            <person name="Weber N.D."/>
            <person name="Virtaneva K."/>
            <person name="Barbian K."/>
            <person name="Babar A."/>
            <person name="Rosenke K."/>
        </authorList>
    </citation>
    <scope>NUCLEOTIDE SEQUENCE</scope>
    <source>
        <strain evidence="1">86-2</strain>
    </source>
</reference>